<proteinExistence type="predicted"/>
<dbReference type="EMBL" id="BMXL01000048">
    <property type="protein sequence ID" value="GHD37428.1"/>
    <property type="molecule type" value="Genomic_DNA"/>
</dbReference>
<organism evidence="2 3">
    <name type="scientific">Nocardiopsis kunsanensis</name>
    <dbReference type="NCBI Taxonomy" id="141693"/>
    <lineage>
        <taxon>Bacteria</taxon>
        <taxon>Bacillati</taxon>
        <taxon>Actinomycetota</taxon>
        <taxon>Actinomycetes</taxon>
        <taxon>Streptosporangiales</taxon>
        <taxon>Nocardiopsidaceae</taxon>
        <taxon>Nocardiopsis</taxon>
    </lineage>
</organism>
<dbReference type="Proteomes" id="UP000654947">
    <property type="component" value="Unassembled WGS sequence"/>
</dbReference>
<sequence>MAVVQFPALAPALSDYTFHNGRTIVWEPWTVSAQAICLGPAECERCGSTSTPLFAAGRAQPLPGETFPATKPRRSGHREGMAVKEVQVPAWAVYRLCAFRCPGCGQVDILDIERDYEPVDIEQPTLF</sequence>
<name>A0A918XLH9_9ACTN</name>
<feature type="region of interest" description="Disordered" evidence="1">
    <location>
        <begin position="59"/>
        <end position="79"/>
    </location>
</feature>
<keyword evidence="3" id="KW-1185">Reference proteome</keyword>
<accession>A0A918XLH9</accession>
<evidence type="ECO:0000313" key="3">
    <source>
        <dbReference type="Proteomes" id="UP000654947"/>
    </source>
</evidence>
<reference evidence="2 3" key="1">
    <citation type="journal article" date="2014" name="Int. J. Syst. Evol. Microbiol.">
        <title>Complete genome sequence of Corynebacterium casei LMG S-19264T (=DSM 44701T), isolated from a smear-ripened cheese.</title>
        <authorList>
            <consortium name="US DOE Joint Genome Institute (JGI-PGF)"/>
            <person name="Walter F."/>
            <person name="Albersmeier A."/>
            <person name="Kalinowski J."/>
            <person name="Ruckert C."/>
        </authorList>
    </citation>
    <scope>NUCLEOTIDE SEQUENCE [LARGE SCALE GENOMIC DNA]</scope>
    <source>
        <strain evidence="2 3">KCTC 19473</strain>
    </source>
</reference>
<protein>
    <submittedName>
        <fullName evidence="2">Uncharacterized protein</fullName>
    </submittedName>
</protein>
<evidence type="ECO:0000256" key="1">
    <source>
        <dbReference type="SAM" id="MobiDB-lite"/>
    </source>
</evidence>
<dbReference type="RefSeq" id="WP_017578502.1">
    <property type="nucleotide sequence ID" value="NZ_BMXL01000048.1"/>
</dbReference>
<comment type="caution">
    <text evidence="2">The sequence shown here is derived from an EMBL/GenBank/DDBJ whole genome shotgun (WGS) entry which is preliminary data.</text>
</comment>
<evidence type="ECO:0000313" key="2">
    <source>
        <dbReference type="EMBL" id="GHD37428.1"/>
    </source>
</evidence>
<dbReference type="AlphaFoldDB" id="A0A918XLH9"/>
<gene>
    <name evidence="2" type="ORF">GCM10007147_45460</name>
</gene>